<protein>
    <submittedName>
        <fullName evidence="2">Uncharacterized protein</fullName>
    </submittedName>
</protein>
<keyword evidence="3" id="KW-1185">Reference proteome</keyword>
<name>A0A0B1SI84_OESDE</name>
<accession>A0A0B1SI84</accession>
<gene>
    <name evidence="2" type="ORF">OESDEN_17081</name>
</gene>
<reference evidence="2 3" key="1">
    <citation type="submission" date="2014-03" db="EMBL/GenBank/DDBJ databases">
        <title>Draft genome of the hookworm Oesophagostomum dentatum.</title>
        <authorList>
            <person name="Mitreva M."/>
        </authorList>
    </citation>
    <scope>NUCLEOTIDE SEQUENCE [LARGE SCALE GENOMIC DNA]</scope>
    <source>
        <strain evidence="2 3">OD-Hann</strain>
    </source>
</reference>
<dbReference type="AlphaFoldDB" id="A0A0B1SI84"/>
<evidence type="ECO:0000313" key="2">
    <source>
        <dbReference type="EMBL" id="KHJ83222.1"/>
    </source>
</evidence>
<dbReference type="OrthoDB" id="5874079at2759"/>
<evidence type="ECO:0000256" key="1">
    <source>
        <dbReference type="SAM" id="MobiDB-lite"/>
    </source>
</evidence>
<feature type="region of interest" description="Disordered" evidence="1">
    <location>
        <begin position="78"/>
        <end position="97"/>
    </location>
</feature>
<organism evidence="2 3">
    <name type="scientific">Oesophagostomum dentatum</name>
    <name type="common">Nodular worm</name>
    <dbReference type="NCBI Taxonomy" id="61180"/>
    <lineage>
        <taxon>Eukaryota</taxon>
        <taxon>Metazoa</taxon>
        <taxon>Ecdysozoa</taxon>
        <taxon>Nematoda</taxon>
        <taxon>Chromadorea</taxon>
        <taxon>Rhabditida</taxon>
        <taxon>Rhabditina</taxon>
        <taxon>Rhabditomorpha</taxon>
        <taxon>Strongyloidea</taxon>
        <taxon>Strongylidae</taxon>
        <taxon>Oesophagostomum</taxon>
    </lineage>
</organism>
<dbReference type="Proteomes" id="UP000053660">
    <property type="component" value="Unassembled WGS sequence"/>
</dbReference>
<dbReference type="EMBL" id="KN574482">
    <property type="protein sequence ID" value="KHJ83222.1"/>
    <property type="molecule type" value="Genomic_DNA"/>
</dbReference>
<feature type="compositionally biased region" description="Basic residues" evidence="1">
    <location>
        <begin position="79"/>
        <end position="97"/>
    </location>
</feature>
<sequence length="97" mass="11308">MLVHFQEKRSRRRSIRGRRSSIKIVTDGSSPAFIAAPLSESVITNEKINPIIQLEKKRDSIIAYKAVLNDEIQVWKNKTDRRKRNRAKAKRTGHIER</sequence>
<proteinExistence type="predicted"/>
<evidence type="ECO:0000313" key="3">
    <source>
        <dbReference type="Proteomes" id="UP000053660"/>
    </source>
</evidence>